<feature type="chain" id="PRO_5040454080" evidence="1">
    <location>
        <begin position="18"/>
        <end position="143"/>
    </location>
</feature>
<sequence length="143" mass="14628">MKFLSLLAASLFAVAQAQVDIGAPKPGTDLVAGQDVTVQIIVPIDTSAEAGEDEVSLVIGIVSCGTSACPAPSADLGEVLFIGQYQSQGVIGNSLNSFENFTFTVPNDISGPASIQVQHVTLATPPGHAFPGIEYGSVDVQVN</sequence>
<evidence type="ECO:0000256" key="1">
    <source>
        <dbReference type="SAM" id="SignalP"/>
    </source>
</evidence>
<name>A0A9P5NB54_GYMJU</name>
<organism evidence="2 3">
    <name type="scientific">Gymnopilus junonius</name>
    <name type="common">Spectacular rustgill mushroom</name>
    <name type="synonym">Gymnopilus spectabilis subsp. junonius</name>
    <dbReference type="NCBI Taxonomy" id="109634"/>
    <lineage>
        <taxon>Eukaryota</taxon>
        <taxon>Fungi</taxon>
        <taxon>Dikarya</taxon>
        <taxon>Basidiomycota</taxon>
        <taxon>Agaricomycotina</taxon>
        <taxon>Agaricomycetes</taxon>
        <taxon>Agaricomycetidae</taxon>
        <taxon>Agaricales</taxon>
        <taxon>Agaricineae</taxon>
        <taxon>Hymenogastraceae</taxon>
        <taxon>Gymnopilus</taxon>
    </lineage>
</organism>
<accession>A0A9P5NB54</accession>
<dbReference type="AlphaFoldDB" id="A0A9P5NB54"/>
<dbReference type="Proteomes" id="UP000724874">
    <property type="component" value="Unassembled WGS sequence"/>
</dbReference>
<dbReference type="OrthoDB" id="2841294at2759"/>
<reference evidence="2" key="1">
    <citation type="submission" date="2020-11" db="EMBL/GenBank/DDBJ databases">
        <authorList>
            <consortium name="DOE Joint Genome Institute"/>
            <person name="Ahrendt S."/>
            <person name="Riley R."/>
            <person name="Andreopoulos W."/>
            <person name="LaButti K."/>
            <person name="Pangilinan J."/>
            <person name="Ruiz-duenas F.J."/>
            <person name="Barrasa J.M."/>
            <person name="Sanchez-Garcia M."/>
            <person name="Camarero S."/>
            <person name="Miyauchi S."/>
            <person name="Serrano A."/>
            <person name="Linde D."/>
            <person name="Babiker R."/>
            <person name="Drula E."/>
            <person name="Ayuso-Fernandez I."/>
            <person name="Pacheco R."/>
            <person name="Padilla G."/>
            <person name="Ferreira P."/>
            <person name="Barriuso J."/>
            <person name="Kellner H."/>
            <person name="Castanera R."/>
            <person name="Alfaro M."/>
            <person name="Ramirez L."/>
            <person name="Pisabarro A.G."/>
            <person name="Kuo A."/>
            <person name="Tritt A."/>
            <person name="Lipzen A."/>
            <person name="He G."/>
            <person name="Yan M."/>
            <person name="Ng V."/>
            <person name="Cullen D."/>
            <person name="Martin F."/>
            <person name="Rosso M.-N."/>
            <person name="Henrissat B."/>
            <person name="Hibbett D."/>
            <person name="Martinez A.T."/>
            <person name="Grigoriev I.V."/>
        </authorList>
    </citation>
    <scope>NUCLEOTIDE SEQUENCE</scope>
    <source>
        <strain evidence="2">AH 44721</strain>
    </source>
</reference>
<dbReference type="EMBL" id="JADNYJ010000217">
    <property type="protein sequence ID" value="KAF8874255.1"/>
    <property type="molecule type" value="Genomic_DNA"/>
</dbReference>
<evidence type="ECO:0000313" key="3">
    <source>
        <dbReference type="Proteomes" id="UP000724874"/>
    </source>
</evidence>
<evidence type="ECO:0000313" key="2">
    <source>
        <dbReference type="EMBL" id="KAF8874255.1"/>
    </source>
</evidence>
<protein>
    <submittedName>
        <fullName evidence="2">Uncharacterized protein</fullName>
    </submittedName>
</protein>
<comment type="caution">
    <text evidence="2">The sequence shown here is derived from an EMBL/GenBank/DDBJ whole genome shotgun (WGS) entry which is preliminary data.</text>
</comment>
<proteinExistence type="predicted"/>
<feature type="signal peptide" evidence="1">
    <location>
        <begin position="1"/>
        <end position="17"/>
    </location>
</feature>
<keyword evidence="3" id="KW-1185">Reference proteome</keyword>
<gene>
    <name evidence="2" type="ORF">CPB84DRAFT_1967012</name>
</gene>
<keyword evidence="1" id="KW-0732">Signal</keyword>